<keyword evidence="2 6" id="KW-0378">Hydrolase</keyword>
<reference evidence="6" key="1">
    <citation type="submission" date="2022-10" db="EMBL/GenBank/DDBJ databases">
        <title>Luteolibacter sp. GHJ8, whole genome shotgun sequencing project.</title>
        <authorList>
            <person name="Zhao G."/>
            <person name="Shen L."/>
        </authorList>
    </citation>
    <scope>NUCLEOTIDE SEQUENCE</scope>
    <source>
        <strain evidence="6">GHJ8</strain>
    </source>
</reference>
<evidence type="ECO:0000259" key="5">
    <source>
        <dbReference type="Pfam" id="PF02837"/>
    </source>
</evidence>
<gene>
    <name evidence="6" type="ORF">OJ996_05180</name>
</gene>
<dbReference type="GO" id="GO:0016787">
    <property type="term" value="F:hydrolase activity"/>
    <property type="evidence" value="ECO:0007669"/>
    <property type="project" value="UniProtKB-KW"/>
</dbReference>
<dbReference type="RefSeq" id="WP_264511893.1">
    <property type="nucleotide sequence ID" value="NZ_JAPDDR010000002.1"/>
</dbReference>
<proteinExistence type="inferred from homology"/>
<dbReference type="EMBL" id="JAPDDR010000002">
    <property type="protein sequence ID" value="MCW1912953.1"/>
    <property type="molecule type" value="Genomic_DNA"/>
</dbReference>
<keyword evidence="7" id="KW-1185">Reference proteome</keyword>
<evidence type="ECO:0000256" key="3">
    <source>
        <dbReference type="ARBA" id="ARBA00023295"/>
    </source>
</evidence>
<dbReference type="Gene3D" id="2.60.40.10">
    <property type="entry name" value="Immunoglobulins"/>
    <property type="match status" value="1"/>
</dbReference>
<dbReference type="PANTHER" id="PTHR42732:SF3">
    <property type="entry name" value="HYDROLASE"/>
    <property type="match status" value="1"/>
</dbReference>
<dbReference type="SUPFAM" id="SSF49303">
    <property type="entry name" value="beta-Galactosidase/glucuronidase domain"/>
    <property type="match status" value="1"/>
</dbReference>
<dbReference type="InterPro" id="IPR013783">
    <property type="entry name" value="Ig-like_fold"/>
</dbReference>
<accession>A0ABT3FZE0</accession>
<dbReference type="InterPro" id="IPR006104">
    <property type="entry name" value="Glyco_hydro_2_N"/>
</dbReference>
<dbReference type="SUPFAM" id="SSF51445">
    <property type="entry name" value="(Trans)glycosidases"/>
    <property type="match status" value="1"/>
</dbReference>
<dbReference type="Gene3D" id="2.60.120.260">
    <property type="entry name" value="Galactose-binding domain-like"/>
    <property type="match status" value="1"/>
</dbReference>
<dbReference type="InterPro" id="IPR008979">
    <property type="entry name" value="Galactose-bd-like_sf"/>
</dbReference>
<dbReference type="InterPro" id="IPR006102">
    <property type="entry name" value="Ig-like_GH2"/>
</dbReference>
<dbReference type="InterPro" id="IPR051913">
    <property type="entry name" value="GH2_Domain-Containing"/>
</dbReference>
<dbReference type="InterPro" id="IPR017853">
    <property type="entry name" value="GH"/>
</dbReference>
<sequence>MFQSIQIPRPEYPRPERQRGRVEGIDWLNLNGPWEFRFDYKRIGIEREWYVPRRDSWEDQIIVPFCWESLAAWGAGDGAGNDHYYSTRCFVNAYEVTHENHRTAERYEVGWYRREIAVPTDGPWKDRQVILTIGAADFFTDGWCNGLPLGRHDGGYDPFEFDLTEALGAPGPDGMRRGLLVLRIEDPMDHADQPVGKQWGWYTTTSGIWQTVFVEPRSITHIDSFRIVPDIDQRLAAIEIACRHAGEASRVTVQIIPPAAPAFRLETSVVADQATIIAGINPVALWEPGDPQLYQIEFQLFDPSGKLLDEVRGYFGMRKISTAPAEDAPAILCLNNQPIYLRGALYQSYFPEGVYTAPSAGVLRDDIKYALAAGFDFLRVHIKLDDPLLLYYADTLGIMLMQDFPNFGEGGDTPLGRRRFEAMLKAGIKRDFNHPSIVAWCIFNETWGFGGQSELMKLITPRLPATGAPGRSEAIDHTPSFRWIHEVWLLAKELDPTRLIEDMSVVMWEHLPAYGHVETDINSWHFYINDYPKARDHITKVVGSTYHGSPFNYIEGYTQRNVPLISSEYGGCGALDPDQDISWSFKFLTNELRRHGQISAYIFTQLMDVEWEHNGMLNYDRTPKSFGYHPSLINRGDVLPIDSAPISLQREGDTIEVEVLSSHFSRRRRPQVSLHWRYSGMDTLAKFYPDLARGSEEIEFRHHHVGLARLLKLDLPQEPMLCSLAVSAVTPDGEVIASNFIQHLVSNGPPREREERKNLLILRRKVSDWKSALWSNGHSDRAEANRDSKCCGGGAGRFEWEFHDEAFRSLGRAARLTFLIEASSAREGIRQTATLRHPSRLDISINGRLLSSALLPDHPHDTRGALSFLKGGNGAYGYLHRVTLEHDLLDEVASTVESTGRISIETAVVHSPTGGLVVYDYDSGRFPVAPTLIIHWPNS</sequence>
<evidence type="ECO:0000256" key="2">
    <source>
        <dbReference type="ARBA" id="ARBA00022801"/>
    </source>
</evidence>
<evidence type="ECO:0000259" key="4">
    <source>
        <dbReference type="Pfam" id="PF00703"/>
    </source>
</evidence>
<feature type="domain" description="Glycosyl hydrolases family 2 sugar binding" evidence="5">
    <location>
        <begin position="29"/>
        <end position="212"/>
    </location>
</feature>
<organism evidence="6 7">
    <name type="scientific">Luteolibacter rhizosphaerae</name>
    <dbReference type="NCBI Taxonomy" id="2989719"/>
    <lineage>
        <taxon>Bacteria</taxon>
        <taxon>Pseudomonadati</taxon>
        <taxon>Verrucomicrobiota</taxon>
        <taxon>Verrucomicrobiia</taxon>
        <taxon>Verrucomicrobiales</taxon>
        <taxon>Verrucomicrobiaceae</taxon>
        <taxon>Luteolibacter</taxon>
    </lineage>
</organism>
<keyword evidence="3" id="KW-0326">Glycosidase</keyword>
<evidence type="ECO:0000256" key="1">
    <source>
        <dbReference type="ARBA" id="ARBA00007401"/>
    </source>
</evidence>
<dbReference type="Pfam" id="PF00703">
    <property type="entry name" value="Glyco_hydro_2"/>
    <property type="match status" value="1"/>
</dbReference>
<dbReference type="InterPro" id="IPR036156">
    <property type="entry name" value="Beta-gal/glucu_dom_sf"/>
</dbReference>
<protein>
    <submittedName>
        <fullName evidence="6">Glycoside hydrolase family 2</fullName>
    </submittedName>
</protein>
<comment type="similarity">
    <text evidence="1">Belongs to the glycosyl hydrolase 2 family.</text>
</comment>
<feature type="domain" description="Glycoside hydrolase family 2 immunoglobulin-like beta-sandwich" evidence="4">
    <location>
        <begin position="220"/>
        <end position="318"/>
    </location>
</feature>
<name>A0ABT3FZE0_9BACT</name>
<dbReference type="Gene3D" id="3.20.20.80">
    <property type="entry name" value="Glycosidases"/>
    <property type="match status" value="1"/>
</dbReference>
<dbReference type="SUPFAM" id="SSF49785">
    <property type="entry name" value="Galactose-binding domain-like"/>
    <property type="match status" value="1"/>
</dbReference>
<dbReference type="Pfam" id="PF02837">
    <property type="entry name" value="Glyco_hydro_2_N"/>
    <property type="match status" value="1"/>
</dbReference>
<evidence type="ECO:0000313" key="6">
    <source>
        <dbReference type="EMBL" id="MCW1912953.1"/>
    </source>
</evidence>
<comment type="caution">
    <text evidence="6">The sequence shown here is derived from an EMBL/GenBank/DDBJ whole genome shotgun (WGS) entry which is preliminary data.</text>
</comment>
<dbReference type="Proteomes" id="UP001165653">
    <property type="component" value="Unassembled WGS sequence"/>
</dbReference>
<evidence type="ECO:0000313" key="7">
    <source>
        <dbReference type="Proteomes" id="UP001165653"/>
    </source>
</evidence>
<dbReference type="PANTHER" id="PTHR42732">
    <property type="entry name" value="BETA-GALACTOSIDASE"/>
    <property type="match status" value="1"/>
</dbReference>